<name>C6H626_AJECH</name>
<dbReference type="Proteomes" id="UP000002624">
    <property type="component" value="Unassembled WGS sequence"/>
</dbReference>
<feature type="region of interest" description="Disordered" evidence="1">
    <location>
        <begin position="68"/>
        <end position="105"/>
    </location>
</feature>
<reference evidence="3" key="1">
    <citation type="submission" date="2009-05" db="EMBL/GenBank/DDBJ databases">
        <title>The genome sequence of Ajellomyces capsulatus strain H143.</title>
        <authorList>
            <person name="Champion M."/>
            <person name="Cuomo C.A."/>
            <person name="Ma L.-J."/>
            <person name="Henn M.R."/>
            <person name="Sil A."/>
            <person name="Goldman B."/>
            <person name="Young S.K."/>
            <person name="Kodira C.D."/>
            <person name="Zeng Q."/>
            <person name="Koehrsen M."/>
            <person name="Alvarado L."/>
            <person name="Berlin A.M."/>
            <person name="Borenstein D."/>
            <person name="Chen Z."/>
            <person name="Engels R."/>
            <person name="Freedman E."/>
            <person name="Gellesch M."/>
            <person name="Goldberg J."/>
            <person name="Griggs A."/>
            <person name="Gujja S."/>
            <person name="Heiman D.I."/>
            <person name="Hepburn T.A."/>
            <person name="Howarth C."/>
            <person name="Jen D."/>
            <person name="Larson L."/>
            <person name="Lewis B."/>
            <person name="Mehta T."/>
            <person name="Park D."/>
            <person name="Pearson M."/>
            <person name="Roberts A."/>
            <person name="Saif S."/>
            <person name="Shea T.D."/>
            <person name="Shenoy N."/>
            <person name="Sisk P."/>
            <person name="Stolte C."/>
            <person name="Sykes S."/>
            <person name="Walk T."/>
            <person name="White J."/>
            <person name="Yandava C."/>
            <person name="Klein B."/>
            <person name="McEwen J.G."/>
            <person name="Puccia R."/>
            <person name="Goldman G.H."/>
            <person name="Felipe M.S."/>
            <person name="Nino-Vega G."/>
            <person name="San-Blas G."/>
            <person name="Taylor J.W."/>
            <person name="Mendoza L."/>
            <person name="Galagan J.E."/>
            <person name="Nusbaum C."/>
            <person name="Birren B.W."/>
        </authorList>
    </citation>
    <scope>NUCLEOTIDE SEQUENCE [LARGE SCALE GENOMIC DNA]</scope>
    <source>
        <strain evidence="3">H143</strain>
    </source>
</reference>
<accession>C6H626</accession>
<dbReference type="AlphaFoldDB" id="C6H626"/>
<dbReference type="EMBL" id="GG692420">
    <property type="protein sequence ID" value="EER43847.1"/>
    <property type="molecule type" value="Genomic_DNA"/>
</dbReference>
<organism evidence="2 3">
    <name type="scientific">Ajellomyces capsulatus (strain H143)</name>
    <name type="common">Darling's disease fungus</name>
    <name type="synonym">Histoplasma capsulatum</name>
    <dbReference type="NCBI Taxonomy" id="544712"/>
    <lineage>
        <taxon>Eukaryota</taxon>
        <taxon>Fungi</taxon>
        <taxon>Dikarya</taxon>
        <taxon>Ascomycota</taxon>
        <taxon>Pezizomycotina</taxon>
        <taxon>Eurotiomycetes</taxon>
        <taxon>Eurotiomycetidae</taxon>
        <taxon>Onygenales</taxon>
        <taxon>Ajellomycetaceae</taxon>
        <taxon>Histoplasma</taxon>
    </lineage>
</organism>
<evidence type="ECO:0000256" key="1">
    <source>
        <dbReference type="SAM" id="MobiDB-lite"/>
    </source>
</evidence>
<dbReference type="VEuPathDB" id="FungiDB:HCDG_01877"/>
<feature type="compositionally biased region" description="Basic residues" evidence="1">
    <location>
        <begin position="78"/>
        <end position="88"/>
    </location>
</feature>
<protein>
    <submittedName>
        <fullName evidence="2">Uncharacterized protein</fullName>
    </submittedName>
</protein>
<sequence>MPGALALEQARNHVLWNTTSTIPIHTPQAVSCLSQNVQVVSRKHDPSGFVPRLLALFMTGARINANHRFDLSSPRTSMKPRRRRKSRMPGKLSPDQTSKRDAPSY</sequence>
<evidence type="ECO:0000313" key="3">
    <source>
        <dbReference type="Proteomes" id="UP000002624"/>
    </source>
</evidence>
<evidence type="ECO:0000313" key="2">
    <source>
        <dbReference type="EMBL" id="EER43847.1"/>
    </source>
</evidence>
<proteinExistence type="predicted"/>
<dbReference type="HOGENOM" id="CLU_2235777_0_0_1"/>
<gene>
    <name evidence="2" type="ORF">HCDG_01877</name>
</gene>